<evidence type="ECO:0000256" key="3">
    <source>
        <dbReference type="ARBA" id="ARBA00043265"/>
    </source>
</evidence>
<evidence type="ECO:0000313" key="6">
    <source>
        <dbReference type="Ensembl" id="ENSSLUP00000035173.1"/>
    </source>
</evidence>
<dbReference type="GO" id="GO:0005576">
    <property type="term" value="C:extracellular region"/>
    <property type="evidence" value="ECO:0007669"/>
    <property type="project" value="UniProtKB-ARBA"/>
</dbReference>
<protein>
    <submittedName>
        <fullName evidence="6">Immunoglobulin heavy variable 6-1</fullName>
    </submittedName>
</protein>
<keyword evidence="4" id="KW-0732">Signal</keyword>
<dbReference type="AlphaFoldDB" id="A0A8C9Z9I9"/>
<dbReference type="InterPro" id="IPR036179">
    <property type="entry name" value="Ig-like_dom_sf"/>
</dbReference>
<dbReference type="GeneTree" id="ENSGT01150000286938"/>
<evidence type="ECO:0000313" key="7">
    <source>
        <dbReference type="Proteomes" id="UP000694568"/>
    </source>
</evidence>
<reference evidence="6" key="1">
    <citation type="submission" date="2025-08" db="UniProtKB">
        <authorList>
            <consortium name="Ensembl"/>
        </authorList>
    </citation>
    <scope>IDENTIFICATION</scope>
</reference>
<dbReference type="Gene3D" id="2.60.40.10">
    <property type="entry name" value="Immunoglobulins"/>
    <property type="match status" value="2"/>
</dbReference>
<dbReference type="InterPro" id="IPR013106">
    <property type="entry name" value="Ig_V-set"/>
</dbReference>
<keyword evidence="2" id="KW-1064">Adaptive immunity</keyword>
<keyword evidence="1" id="KW-0391">Immunity</keyword>
<dbReference type="PROSITE" id="PS50835">
    <property type="entry name" value="IG_LIKE"/>
    <property type="match status" value="1"/>
</dbReference>
<dbReference type="PANTHER" id="PTHR23266">
    <property type="entry name" value="IMMUNOGLOBULIN HEAVY CHAIN"/>
    <property type="match status" value="1"/>
</dbReference>
<dbReference type="InterPro" id="IPR013783">
    <property type="entry name" value="Ig-like_fold"/>
</dbReference>
<sequence length="137" mass="15334">MDLTLLVVAVIFSAGAEGQTITESGPAVRKPGESHRLTCTTSGFSFSSSVWNWIRQAPGKGLEWIANIDTGSYPIYYSQSMNSLKTEDTAVYYCARRDTVRDDNRRVIQKLLPLFSITTLKEVVFIFIFFTCNALGY</sequence>
<accession>A0A8C9Z9I9</accession>
<evidence type="ECO:0000256" key="4">
    <source>
        <dbReference type="SAM" id="SignalP"/>
    </source>
</evidence>
<feature type="domain" description="Ig-like" evidence="5">
    <location>
        <begin position="32"/>
        <end position="94"/>
    </location>
</feature>
<feature type="signal peptide" evidence="4">
    <location>
        <begin position="1"/>
        <end position="18"/>
    </location>
</feature>
<dbReference type="InterPro" id="IPR050199">
    <property type="entry name" value="IgHV"/>
</dbReference>
<dbReference type="Proteomes" id="UP000694568">
    <property type="component" value="Unplaced"/>
</dbReference>
<dbReference type="Ensembl" id="ENSSLUT00000036265.1">
    <property type="protein sequence ID" value="ENSSLUP00000035173.1"/>
    <property type="gene ID" value="ENSSLUG00000015663.1"/>
</dbReference>
<dbReference type="InterPro" id="IPR007110">
    <property type="entry name" value="Ig-like_dom"/>
</dbReference>
<dbReference type="GO" id="GO:0002250">
    <property type="term" value="P:adaptive immune response"/>
    <property type="evidence" value="ECO:0007669"/>
    <property type="project" value="UniProtKB-KW"/>
</dbReference>
<keyword evidence="3" id="KW-1280">Immunoglobulin</keyword>
<reference evidence="6" key="2">
    <citation type="submission" date="2025-09" db="UniProtKB">
        <authorList>
            <consortium name="Ensembl"/>
        </authorList>
    </citation>
    <scope>IDENTIFICATION</scope>
</reference>
<feature type="chain" id="PRO_5033988202" evidence="4">
    <location>
        <begin position="19"/>
        <end position="137"/>
    </location>
</feature>
<organism evidence="6 7">
    <name type="scientific">Sander lucioperca</name>
    <name type="common">Pike-perch</name>
    <name type="synonym">Perca lucioperca</name>
    <dbReference type="NCBI Taxonomy" id="283035"/>
    <lineage>
        <taxon>Eukaryota</taxon>
        <taxon>Metazoa</taxon>
        <taxon>Chordata</taxon>
        <taxon>Craniata</taxon>
        <taxon>Vertebrata</taxon>
        <taxon>Euteleostomi</taxon>
        <taxon>Actinopterygii</taxon>
        <taxon>Neopterygii</taxon>
        <taxon>Teleostei</taxon>
        <taxon>Neoteleostei</taxon>
        <taxon>Acanthomorphata</taxon>
        <taxon>Eupercaria</taxon>
        <taxon>Perciformes</taxon>
        <taxon>Percoidei</taxon>
        <taxon>Percidae</taxon>
        <taxon>Luciopercinae</taxon>
        <taxon>Sander</taxon>
    </lineage>
</organism>
<dbReference type="SMART" id="SM00406">
    <property type="entry name" value="IGv"/>
    <property type="match status" value="1"/>
</dbReference>
<proteinExistence type="predicted"/>
<evidence type="ECO:0000259" key="5">
    <source>
        <dbReference type="PROSITE" id="PS50835"/>
    </source>
</evidence>
<name>A0A8C9Z9I9_SANLU</name>
<evidence type="ECO:0000256" key="1">
    <source>
        <dbReference type="ARBA" id="ARBA00022859"/>
    </source>
</evidence>
<keyword evidence="7" id="KW-1185">Reference proteome</keyword>
<evidence type="ECO:0000256" key="2">
    <source>
        <dbReference type="ARBA" id="ARBA00023130"/>
    </source>
</evidence>
<dbReference type="SUPFAM" id="SSF48726">
    <property type="entry name" value="Immunoglobulin"/>
    <property type="match status" value="1"/>
</dbReference>
<dbReference type="GO" id="GO:0019814">
    <property type="term" value="C:immunoglobulin complex"/>
    <property type="evidence" value="ECO:0007669"/>
    <property type="project" value="UniProtKB-KW"/>
</dbReference>